<name>A0A016SNL9_9BILA</name>
<dbReference type="Proteomes" id="UP000024635">
    <property type="component" value="Unassembled WGS sequence"/>
</dbReference>
<reference evidence="2" key="1">
    <citation type="journal article" date="2015" name="Nat. Genet.">
        <title>The genome and transcriptome of the zoonotic hookworm Ancylostoma ceylanicum identify infection-specific gene families.</title>
        <authorList>
            <person name="Schwarz E.M."/>
            <person name="Hu Y."/>
            <person name="Antoshechkin I."/>
            <person name="Miller M.M."/>
            <person name="Sternberg P.W."/>
            <person name="Aroian R.V."/>
        </authorList>
    </citation>
    <scope>NUCLEOTIDE SEQUENCE</scope>
    <source>
        <strain evidence="2">HY135</strain>
    </source>
</reference>
<evidence type="ECO:0000313" key="2">
    <source>
        <dbReference type="Proteomes" id="UP000024635"/>
    </source>
</evidence>
<keyword evidence="2" id="KW-1185">Reference proteome</keyword>
<evidence type="ECO:0000313" key="1">
    <source>
        <dbReference type="EMBL" id="EYB92293.1"/>
    </source>
</evidence>
<proteinExistence type="predicted"/>
<dbReference type="AlphaFoldDB" id="A0A016SNL9"/>
<sequence length="124" mass="14226">MEKTGDLRYRPTLRSGATPSRSPPIFLIDYTYVIAHFGEPYLSTIEAMVAEQPSLFGLDNLYFFDPHLTLIVRMGAGHVQVFLHPVSFSPLPRSNRGVYKPEDDFGNLVLFPLWWRPDEAYGHR</sequence>
<organism evidence="1 2">
    <name type="scientific">Ancylostoma ceylanicum</name>
    <dbReference type="NCBI Taxonomy" id="53326"/>
    <lineage>
        <taxon>Eukaryota</taxon>
        <taxon>Metazoa</taxon>
        <taxon>Ecdysozoa</taxon>
        <taxon>Nematoda</taxon>
        <taxon>Chromadorea</taxon>
        <taxon>Rhabditida</taxon>
        <taxon>Rhabditina</taxon>
        <taxon>Rhabditomorpha</taxon>
        <taxon>Strongyloidea</taxon>
        <taxon>Ancylostomatidae</taxon>
        <taxon>Ancylostomatinae</taxon>
        <taxon>Ancylostoma</taxon>
    </lineage>
</organism>
<gene>
    <name evidence="1" type="primary">Acey_s0195.g1464</name>
    <name evidence="1" type="ORF">Y032_0195g1464</name>
</gene>
<accession>A0A016SNL9</accession>
<dbReference type="EMBL" id="JARK01001531">
    <property type="protein sequence ID" value="EYB92293.1"/>
    <property type="molecule type" value="Genomic_DNA"/>
</dbReference>
<protein>
    <submittedName>
        <fullName evidence="1">Uncharacterized protein</fullName>
    </submittedName>
</protein>
<comment type="caution">
    <text evidence="1">The sequence shown here is derived from an EMBL/GenBank/DDBJ whole genome shotgun (WGS) entry which is preliminary data.</text>
</comment>